<feature type="signal peptide" evidence="3">
    <location>
        <begin position="1"/>
        <end position="19"/>
    </location>
</feature>
<dbReference type="OrthoDB" id="18487at2759"/>
<feature type="transmembrane region" description="Helical" evidence="2">
    <location>
        <begin position="156"/>
        <end position="179"/>
    </location>
</feature>
<keyword evidence="2" id="KW-1133">Transmembrane helix</keyword>
<feature type="chain" id="PRO_5034418902" evidence="3">
    <location>
        <begin position="20"/>
        <end position="268"/>
    </location>
</feature>
<proteinExistence type="predicted"/>
<gene>
    <name evidence="5" type="primary">LOC111126426</name>
</gene>
<dbReference type="PANTHER" id="PTHR24043:SF8">
    <property type="entry name" value="EGF-LIKE DOMAIN-CONTAINING PROTEIN"/>
    <property type="match status" value="1"/>
</dbReference>
<dbReference type="AlphaFoldDB" id="A0A8B8DFR9"/>
<dbReference type="PANTHER" id="PTHR24043">
    <property type="entry name" value="SCAVENGER RECEPTOR CLASS F"/>
    <property type="match status" value="1"/>
</dbReference>
<accession>A0A8B8DFR9</accession>
<reference evidence="5" key="1">
    <citation type="submission" date="2025-08" db="UniProtKB">
        <authorList>
            <consortium name="RefSeq"/>
        </authorList>
    </citation>
    <scope>IDENTIFICATION</scope>
    <source>
        <tissue evidence="5">Whole sample</tissue>
    </source>
</reference>
<protein>
    <submittedName>
        <fullName evidence="5">Multiple epidermal growth factor-like domains protein 10</fullName>
    </submittedName>
</protein>
<evidence type="ECO:0000313" key="5">
    <source>
        <dbReference type="RefSeq" id="XP_022326778.1"/>
    </source>
</evidence>
<organism evidence="4 5">
    <name type="scientific">Crassostrea virginica</name>
    <name type="common">Eastern oyster</name>
    <dbReference type="NCBI Taxonomy" id="6565"/>
    <lineage>
        <taxon>Eukaryota</taxon>
        <taxon>Metazoa</taxon>
        <taxon>Spiralia</taxon>
        <taxon>Lophotrochozoa</taxon>
        <taxon>Mollusca</taxon>
        <taxon>Bivalvia</taxon>
        <taxon>Autobranchia</taxon>
        <taxon>Pteriomorphia</taxon>
        <taxon>Ostreida</taxon>
        <taxon>Ostreoidea</taxon>
        <taxon>Ostreidae</taxon>
        <taxon>Crassostrea</taxon>
    </lineage>
</organism>
<name>A0A8B8DFR9_CRAVI</name>
<keyword evidence="2" id="KW-0472">Membrane</keyword>
<evidence type="ECO:0000256" key="3">
    <source>
        <dbReference type="SAM" id="SignalP"/>
    </source>
</evidence>
<evidence type="ECO:0000256" key="1">
    <source>
        <dbReference type="ARBA" id="ARBA00022536"/>
    </source>
</evidence>
<sequence length="268" mass="29996">MVQLLSQLFFLVSIFIGTAYEQNSPCQRTSCCEQWDEENLRCKLCSPGYIGQNCSEICPYPNYGRDCQKNCICEERLCDVSTGCVTLKGGCRSGYIGHRCLHKCKYPNYGRGCQFLCACDEKYCSFISGCNVPETTQVNPKRNANNIAENQQSVSVVGVFIGSAAFSISVSIIFTLVLLRIRKTRQSISESTCMNINKTIPAVCFGKLARSNQSCSSEVLFTTTREQMRSAPYVTTLQENTRDSTASTMVYQLDSSIYEPVNFTRTDY</sequence>
<dbReference type="GO" id="GO:0005044">
    <property type="term" value="F:scavenger receptor activity"/>
    <property type="evidence" value="ECO:0007669"/>
    <property type="project" value="InterPro"/>
</dbReference>
<dbReference type="RefSeq" id="XP_022326778.1">
    <property type="nucleotide sequence ID" value="XM_022471070.1"/>
</dbReference>
<dbReference type="GeneID" id="111126426"/>
<keyword evidence="1" id="KW-0245">EGF-like domain</keyword>
<dbReference type="Proteomes" id="UP000694844">
    <property type="component" value="Chromosome 3"/>
</dbReference>
<dbReference type="Gene3D" id="2.170.300.10">
    <property type="entry name" value="Tie2 ligand-binding domain superfamily"/>
    <property type="match status" value="1"/>
</dbReference>
<keyword evidence="3" id="KW-0732">Signal</keyword>
<evidence type="ECO:0000256" key="2">
    <source>
        <dbReference type="SAM" id="Phobius"/>
    </source>
</evidence>
<dbReference type="InterPro" id="IPR042635">
    <property type="entry name" value="MEGF10/SREC1/2-like"/>
</dbReference>
<keyword evidence="2" id="KW-0812">Transmembrane</keyword>
<keyword evidence="4" id="KW-1185">Reference proteome</keyword>
<dbReference type="KEGG" id="cvn:111126426"/>
<evidence type="ECO:0000313" key="4">
    <source>
        <dbReference type="Proteomes" id="UP000694844"/>
    </source>
</evidence>